<dbReference type="AlphaFoldDB" id="B7IDQ0"/>
<keyword evidence="2" id="KW-1185">Reference proteome</keyword>
<protein>
    <submittedName>
        <fullName evidence="1">Uncharacterized protein</fullName>
    </submittedName>
</protein>
<evidence type="ECO:0000313" key="2">
    <source>
        <dbReference type="Proteomes" id="UP000002453"/>
    </source>
</evidence>
<dbReference type="HOGENOM" id="CLU_3067158_0_0_0"/>
<dbReference type="Proteomes" id="UP000002453">
    <property type="component" value="Chromosome"/>
</dbReference>
<sequence>MDSAVSSGRLNNKMMLANTINGRIYFDFSLNGTNMKAEIKGMAINKAVIFSPP</sequence>
<dbReference type="EMBL" id="CP001185">
    <property type="protein sequence ID" value="ACJ76127.1"/>
    <property type="molecule type" value="Genomic_DNA"/>
</dbReference>
<accession>B7IDQ0</accession>
<reference evidence="1 2" key="1">
    <citation type="journal article" date="2009" name="J. Bacteriol.">
        <title>The genome of Thermosipho africanus TCF52B: lateral genetic connections to the Firmicutes and Archaea.</title>
        <authorList>
            <person name="Nesboe C.L."/>
            <person name="Bapteste E."/>
            <person name="Curtis B."/>
            <person name="Dahle H."/>
            <person name="Lopez P."/>
            <person name="Macleod D."/>
            <person name="Dlutek M."/>
            <person name="Bowman S."/>
            <person name="Zhaxybayeva O."/>
            <person name="Birkeland N.-K."/>
            <person name="Doolittle W.F."/>
        </authorList>
    </citation>
    <scope>NUCLEOTIDE SEQUENCE [LARGE SCALE GENOMIC DNA]</scope>
    <source>
        <strain evidence="1 2">TCF52B</strain>
    </source>
</reference>
<evidence type="ECO:0000313" key="1">
    <source>
        <dbReference type="EMBL" id="ACJ76127.1"/>
    </source>
</evidence>
<dbReference type="KEGG" id="taf:THA_1690"/>
<name>B7IDQ0_THEAB</name>
<proteinExistence type="predicted"/>
<gene>
    <name evidence="1" type="ordered locus">THA_1690</name>
</gene>
<organism evidence="1 2">
    <name type="scientific">Thermosipho africanus (strain TCF52B)</name>
    <dbReference type="NCBI Taxonomy" id="484019"/>
    <lineage>
        <taxon>Bacteria</taxon>
        <taxon>Thermotogati</taxon>
        <taxon>Thermotogota</taxon>
        <taxon>Thermotogae</taxon>
        <taxon>Thermotogales</taxon>
        <taxon>Fervidobacteriaceae</taxon>
        <taxon>Thermosipho</taxon>
    </lineage>
</organism>